<dbReference type="AlphaFoldDB" id="A0A229P686"/>
<dbReference type="Gene3D" id="2.40.30.170">
    <property type="match status" value="1"/>
</dbReference>
<organism evidence="3 4">
    <name type="scientific">Paenibacillus herberti</name>
    <dbReference type="NCBI Taxonomy" id="1619309"/>
    <lineage>
        <taxon>Bacteria</taxon>
        <taxon>Bacillati</taxon>
        <taxon>Bacillota</taxon>
        <taxon>Bacilli</taxon>
        <taxon>Bacillales</taxon>
        <taxon>Paenibacillaceae</taxon>
        <taxon>Paenibacillus</taxon>
    </lineage>
</organism>
<dbReference type="Proteomes" id="UP000215145">
    <property type="component" value="Unassembled WGS sequence"/>
</dbReference>
<dbReference type="PANTHER" id="PTHR30469">
    <property type="entry name" value="MULTIDRUG RESISTANCE PROTEIN MDTA"/>
    <property type="match status" value="1"/>
</dbReference>
<evidence type="ECO:0000313" key="4">
    <source>
        <dbReference type="Proteomes" id="UP000215145"/>
    </source>
</evidence>
<protein>
    <submittedName>
        <fullName evidence="3">Efflux transporter periplasmic adaptor subunit</fullName>
    </submittedName>
</protein>
<keyword evidence="4" id="KW-1185">Reference proteome</keyword>
<feature type="compositionally biased region" description="Basic and acidic residues" evidence="2">
    <location>
        <begin position="232"/>
        <end position="242"/>
    </location>
</feature>
<evidence type="ECO:0000256" key="2">
    <source>
        <dbReference type="SAM" id="MobiDB-lite"/>
    </source>
</evidence>
<dbReference type="GO" id="GO:0015562">
    <property type="term" value="F:efflux transmembrane transporter activity"/>
    <property type="evidence" value="ECO:0007669"/>
    <property type="project" value="TreeGrafter"/>
</dbReference>
<sequence>MIAFILMMLVLTLFSNTILEYSLPRVSAERPSFGGLTYKVNGSGTVETAEEVKVMSEYGSWPVEEVEVKVDDKVKKGQVLVRFDTSDTEEQIETEQLNYKKQGIALEKLQTSYKEAKLIFDDKLAAGIRRDMESAQLDLDAQKRKIDRLREEISEYSVLTSSEEGTVTEVLAAVGATVAPGTAVVSLKKAATSLEFKADVTNEQAKYLKVGDSINIKFPSLNDAKIEVKIKSIDTKKPDKQGDGQNSPGGGQQENTNGKEIVAVIKDKRLQGGEAGDFEWSKKAESEEDAKILVPNSAIRESNEDGKFVYVVSEKEGSLGKEYYIRKVKLTIESSDAEFTEVKEGVSPADFVVTSSNKPVEAGKRVLVSNEEDNGSE</sequence>
<dbReference type="EMBL" id="NMUQ01000001">
    <property type="protein sequence ID" value="OXM17571.1"/>
    <property type="molecule type" value="Genomic_DNA"/>
</dbReference>
<comment type="caution">
    <text evidence="3">The sequence shown here is derived from an EMBL/GenBank/DDBJ whole genome shotgun (WGS) entry which is preliminary data.</text>
</comment>
<dbReference type="GO" id="GO:1990281">
    <property type="term" value="C:efflux pump complex"/>
    <property type="evidence" value="ECO:0007669"/>
    <property type="project" value="TreeGrafter"/>
</dbReference>
<feature type="region of interest" description="Disordered" evidence="2">
    <location>
        <begin position="232"/>
        <end position="258"/>
    </location>
</feature>
<dbReference type="OrthoDB" id="1993375at2"/>
<dbReference type="Gene3D" id="1.10.287.470">
    <property type="entry name" value="Helix hairpin bin"/>
    <property type="match status" value="1"/>
</dbReference>
<keyword evidence="1" id="KW-0175">Coiled coil</keyword>
<feature type="coiled-coil region" evidence="1">
    <location>
        <begin position="125"/>
        <end position="159"/>
    </location>
</feature>
<dbReference type="Gene3D" id="2.40.50.100">
    <property type="match status" value="1"/>
</dbReference>
<evidence type="ECO:0000256" key="1">
    <source>
        <dbReference type="SAM" id="Coils"/>
    </source>
</evidence>
<dbReference type="Gene3D" id="2.40.420.20">
    <property type="match status" value="1"/>
</dbReference>
<accession>A0A229P686</accession>
<name>A0A229P686_9BACL</name>
<evidence type="ECO:0000313" key="3">
    <source>
        <dbReference type="EMBL" id="OXM17571.1"/>
    </source>
</evidence>
<reference evidence="3 4" key="1">
    <citation type="submission" date="2017-07" db="EMBL/GenBank/DDBJ databases">
        <title>Paenibacillus herberti R33 genome sequencing and assembly.</title>
        <authorList>
            <person name="Su W."/>
        </authorList>
    </citation>
    <scope>NUCLEOTIDE SEQUENCE [LARGE SCALE GENOMIC DNA]</scope>
    <source>
        <strain evidence="3 4">R33</strain>
    </source>
</reference>
<gene>
    <name evidence="3" type="ORF">CGZ75_10080</name>
</gene>
<proteinExistence type="predicted"/>